<organism evidence="11 12">
    <name type="scientific">Diploscapter pachys</name>
    <dbReference type="NCBI Taxonomy" id="2018661"/>
    <lineage>
        <taxon>Eukaryota</taxon>
        <taxon>Metazoa</taxon>
        <taxon>Ecdysozoa</taxon>
        <taxon>Nematoda</taxon>
        <taxon>Chromadorea</taxon>
        <taxon>Rhabditida</taxon>
        <taxon>Rhabditina</taxon>
        <taxon>Rhabditomorpha</taxon>
        <taxon>Rhabditoidea</taxon>
        <taxon>Rhabditidae</taxon>
        <taxon>Diploscapter</taxon>
    </lineage>
</organism>
<dbReference type="PROSITE" id="PS00165">
    <property type="entry name" value="DEHYDRATASE_SER_THR"/>
    <property type="match status" value="1"/>
</dbReference>
<name>A0A2A2J4W2_9BILA</name>
<dbReference type="InterPro" id="IPR000634">
    <property type="entry name" value="Ser/Thr_deHydtase_PyrdxlP-BS"/>
</dbReference>
<comment type="cofactor">
    <cofactor evidence="3">
        <name>Mn(2+)</name>
        <dbReference type="ChEBI" id="CHEBI:29035"/>
    </cofactor>
</comment>
<dbReference type="Pfam" id="PF00291">
    <property type="entry name" value="PALP"/>
    <property type="match status" value="1"/>
</dbReference>
<keyword evidence="8" id="KW-0663">Pyridoxal phosphate</keyword>
<dbReference type="GO" id="GO:0000287">
    <property type="term" value="F:magnesium ion binding"/>
    <property type="evidence" value="ECO:0007669"/>
    <property type="project" value="TreeGrafter"/>
</dbReference>
<dbReference type="Gene3D" id="3.40.50.1100">
    <property type="match status" value="2"/>
</dbReference>
<keyword evidence="7" id="KW-0460">Magnesium</keyword>
<comment type="cofactor">
    <cofactor evidence="2">
        <name>pyridoxal 5'-phosphate</name>
        <dbReference type="ChEBI" id="CHEBI:597326"/>
    </cofactor>
</comment>
<dbReference type="GO" id="GO:0005524">
    <property type="term" value="F:ATP binding"/>
    <property type="evidence" value="ECO:0007669"/>
    <property type="project" value="TreeGrafter"/>
</dbReference>
<evidence type="ECO:0000256" key="8">
    <source>
        <dbReference type="ARBA" id="ARBA00022898"/>
    </source>
</evidence>
<dbReference type="GO" id="GO:0018114">
    <property type="term" value="F:threonine racemase activity"/>
    <property type="evidence" value="ECO:0007669"/>
    <property type="project" value="TreeGrafter"/>
</dbReference>
<keyword evidence="12" id="KW-1185">Reference proteome</keyword>
<evidence type="ECO:0000256" key="4">
    <source>
        <dbReference type="ARBA" id="ARBA00001946"/>
    </source>
</evidence>
<evidence type="ECO:0000313" key="11">
    <source>
        <dbReference type="EMBL" id="PAV56830.1"/>
    </source>
</evidence>
<comment type="caution">
    <text evidence="11">The sequence shown here is derived from an EMBL/GenBank/DDBJ whole genome shotgun (WGS) entry which is preliminary data.</text>
</comment>
<dbReference type="PANTHER" id="PTHR43050">
    <property type="entry name" value="SERINE / THREONINE RACEMASE FAMILY MEMBER"/>
    <property type="match status" value="1"/>
</dbReference>
<protein>
    <recommendedName>
        <fullName evidence="6">L-serine ammonia-lyase</fullName>
        <ecNumber evidence="6">4.3.1.17</ecNumber>
    </recommendedName>
</protein>
<dbReference type="EC" id="4.3.1.17" evidence="6"/>
<feature type="domain" description="Tryptophan synthase beta chain-like PALP" evidence="10">
    <location>
        <begin position="18"/>
        <end position="305"/>
    </location>
</feature>
<comment type="cofactor">
    <cofactor evidence="1">
        <name>Ca(2+)</name>
        <dbReference type="ChEBI" id="CHEBI:29108"/>
    </cofactor>
</comment>
<evidence type="ECO:0000256" key="6">
    <source>
        <dbReference type="ARBA" id="ARBA00012093"/>
    </source>
</evidence>
<dbReference type="EMBL" id="LIAE01010678">
    <property type="protein sequence ID" value="PAV56830.1"/>
    <property type="molecule type" value="Genomic_DNA"/>
</dbReference>
<evidence type="ECO:0000256" key="1">
    <source>
        <dbReference type="ARBA" id="ARBA00001913"/>
    </source>
</evidence>
<comment type="catalytic activity">
    <reaction evidence="9">
        <text>L-serine = pyruvate + NH4(+)</text>
        <dbReference type="Rhea" id="RHEA:19169"/>
        <dbReference type="ChEBI" id="CHEBI:15361"/>
        <dbReference type="ChEBI" id="CHEBI:28938"/>
        <dbReference type="ChEBI" id="CHEBI:33384"/>
        <dbReference type="EC" id="4.3.1.17"/>
    </reaction>
</comment>
<evidence type="ECO:0000313" key="12">
    <source>
        <dbReference type="Proteomes" id="UP000218231"/>
    </source>
</evidence>
<evidence type="ECO:0000256" key="9">
    <source>
        <dbReference type="ARBA" id="ARBA00049406"/>
    </source>
</evidence>
<dbReference type="GO" id="GO:0003941">
    <property type="term" value="F:L-serine ammonia-lyase activity"/>
    <property type="evidence" value="ECO:0007669"/>
    <property type="project" value="UniProtKB-EC"/>
</dbReference>
<proteinExistence type="inferred from homology"/>
<reference evidence="11 12" key="1">
    <citation type="journal article" date="2017" name="Curr. Biol.">
        <title>Genome architecture and evolution of a unichromosomal asexual nematode.</title>
        <authorList>
            <person name="Fradin H."/>
            <person name="Zegar C."/>
            <person name="Gutwein M."/>
            <person name="Lucas J."/>
            <person name="Kovtun M."/>
            <person name="Corcoran D."/>
            <person name="Baugh L.R."/>
            <person name="Kiontke K."/>
            <person name="Gunsalus K."/>
            <person name="Fitch D.H."/>
            <person name="Piano F."/>
        </authorList>
    </citation>
    <scope>NUCLEOTIDE SEQUENCE [LARGE SCALE GENOMIC DNA]</scope>
    <source>
        <strain evidence="11">PF1309</strain>
    </source>
</reference>
<evidence type="ECO:0000256" key="3">
    <source>
        <dbReference type="ARBA" id="ARBA00001936"/>
    </source>
</evidence>
<dbReference type="PANTHER" id="PTHR43050:SF1">
    <property type="entry name" value="SERINE RACEMASE"/>
    <property type="match status" value="1"/>
</dbReference>
<dbReference type="GO" id="GO:0030170">
    <property type="term" value="F:pyridoxal phosphate binding"/>
    <property type="evidence" value="ECO:0007669"/>
    <property type="project" value="InterPro"/>
</dbReference>
<comment type="cofactor">
    <cofactor evidence="4">
        <name>Mg(2+)</name>
        <dbReference type="ChEBI" id="CHEBI:18420"/>
    </cofactor>
</comment>
<evidence type="ECO:0000256" key="5">
    <source>
        <dbReference type="ARBA" id="ARBA00010869"/>
    </source>
</evidence>
<dbReference type="Proteomes" id="UP000218231">
    <property type="component" value="Unassembled WGS sequence"/>
</dbReference>
<dbReference type="SUPFAM" id="SSF53686">
    <property type="entry name" value="Tryptophan synthase beta subunit-like PLP-dependent enzymes"/>
    <property type="match status" value="1"/>
</dbReference>
<dbReference type="InterPro" id="IPR001926">
    <property type="entry name" value="TrpB-like_PALP"/>
</dbReference>
<sequence>MVEISIDEMEKARKRIEGKVHRTPVIQCEAINKIAGTTVHFKCDHLQKTGSFKSRGAINAVLCLNKEKGDKCKGVVTYSGGNHGQALAWAALQCDIPCCVAVFSNTPQLKKDAMIGYKAELVYSGNTLGEIELKYQETKAELGYDAVEPFNDVGVINGHASCAAEILEQVPEADAVFVAVGGGGLASAIAMYVGEKRPDIKVYIVEPEAKQLKPYLEEGNLPDHDTINTIADGIRVLKVGDLCKEIFCKYSKETIISVTEDEIRKALALIWTRTKQRVEPTAAVSLAGLLKLEDKPKNPVVILCGGNVDLSFVP</sequence>
<dbReference type="OrthoDB" id="4418812at2759"/>
<evidence type="ECO:0000259" key="10">
    <source>
        <dbReference type="Pfam" id="PF00291"/>
    </source>
</evidence>
<dbReference type="AlphaFoldDB" id="A0A2A2J4W2"/>
<evidence type="ECO:0000256" key="7">
    <source>
        <dbReference type="ARBA" id="ARBA00022842"/>
    </source>
</evidence>
<dbReference type="InterPro" id="IPR036052">
    <property type="entry name" value="TrpB-like_PALP_sf"/>
</dbReference>
<dbReference type="STRING" id="2018661.A0A2A2J4W2"/>
<dbReference type="CDD" id="cd01562">
    <property type="entry name" value="Thr-dehyd"/>
    <property type="match status" value="1"/>
</dbReference>
<dbReference type="GO" id="GO:0070179">
    <property type="term" value="P:D-serine biosynthetic process"/>
    <property type="evidence" value="ECO:0007669"/>
    <property type="project" value="TreeGrafter"/>
</dbReference>
<accession>A0A2A2J4W2</accession>
<evidence type="ECO:0000256" key="2">
    <source>
        <dbReference type="ARBA" id="ARBA00001933"/>
    </source>
</evidence>
<gene>
    <name evidence="11" type="ORF">WR25_09648</name>
</gene>
<comment type="similarity">
    <text evidence="5">Belongs to the serine/threonine dehydratase family.</text>
</comment>
<dbReference type="GO" id="GO:0030378">
    <property type="term" value="F:serine racemase activity"/>
    <property type="evidence" value="ECO:0007669"/>
    <property type="project" value="TreeGrafter"/>
</dbReference>